<dbReference type="AlphaFoldDB" id="A0A2P2P0P5"/>
<sequence>MLCWREEVLGPWRKGVLPILSDVSEGTGKAHSLCCCIFERRKWKDVEKTKK</sequence>
<protein>
    <submittedName>
        <fullName evidence="1">Uncharacterized protein</fullName>
    </submittedName>
</protein>
<reference evidence="1" key="1">
    <citation type="submission" date="2018-02" db="EMBL/GenBank/DDBJ databases">
        <title>Rhizophora mucronata_Transcriptome.</title>
        <authorList>
            <person name="Meera S.P."/>
            <person name="Sreeshan A."/>
            <person name="Augustine A."/>
        </authorList>
    </citation>
    <scope>NUCLEOTIDE SEQUENCE</scope>
    <source>
        <tissue evidence="1">Leaf</tissue>
    </source>
</reference>
<proteinExistence type="predicted"/>
<accession>A0A2P2P0P5</accession>
<dbReference type="EMBL" id="GGEC01067821">
    <property type="protein sequence ID" value="MBX48305.1"/>
    <property type="molecule type" value="Transcribed_RNA"/>
</dbReference>
<organism evidence="1">
    <name type="scientific">Rhizophora mucronata</name>
    <name type="common">Asiatic mangrove</name>
    <dbReference type="NCBI Taxonomy" id="61149"/>
    <lineage>
        <taxon>Eukaryota</taxon>
        <taxon>Viridiplantae</taxon>
        <taxon>Streptophyta</taxon>
        <taxon>Embryophyta</taxon>
        <taxon>Tracheophyta</taxon>
        <taxon>Spermatophyta</taxon>
        <taxon>Magnoliopsida</taxon>
        <taxon>eudicotyledons</taxon>
        <taxon>Gunneridae</taxon>
        <taxon>Pentapetalae</taxon>
        <taxon>rosids</taxon>
        <taxon>fabids</taxon>
        <taxon>Malpighiales</taxon>
        <taxon>Rhizophoraceae</taxon>
        <taxon>Rhizophora</taxon>
    </lineage>
</organism>
<name>A0A2P2P0P5_RHIMU</name>
<evidence type="ECO:0000313" key="1">
    <source>
        <dbReference type="EMBL" id="MBX48305.1"/>
    </source>
</evidence>